<reference evidence="1 2" key="1">
    <citation type="submission" date="2020-08" db="EMBL/GenBank/DDBJ databases">
        <title>The isolate Caproiciproducens sp. 7D4C2 produces n-caproate at mildly acidic conditions from hexoses: genome and rBOX comparison with related strains and chain-elongating bacteria.</title>
        <authorList>
            <person name="Esquivel-Elizondo S."/>
            <person name="Bagci C."/>
            <person name="Temovska M."/>
            <person name="Jeon B.S."/>
            <person name="Bessarab I."/>
            <person name="Williams R.B.H."/>
            <person name="Huson D.H."/>
            <person name="Angenent L.T."/>
        </authorList>
    </citation>
    <scope>NUCLEOTIDE SEQUENCE [LARGE SCALE GENOMIC DNA]</scope>
    <source>
        <strain evidence="1 2">7D4C2</strain>
    </source>
</reference>
<proteinExistence type="predicted"/>
<gene>
    <name evidence="1" type="ORF">HCR03_17560</name>
</gene>
<accession>A0A7G8T9Y9</accession>
<evidence type="ECO:0000313" key="1">
    <source>
        <dbReference type="EMBL" id="QNK40430.1"/>
    </source>
</evidence>
<dbReference type="EMBL" id="CP060286">
    <property type="protein sequence ID" value="QNK40430.1"/>
    <property type="molecule type" value="Genomic_DNA"/>
</dbReference>
<sequence>MNIYYSSLNQIGIPVQESLKNIIQSGGTAVELLLDGAEWNEFNLRTREFGACFPACRFSIPFIPQSGT</sequence>
<protein>
    <submittedName>
        <fullName evidence="1">Uncharacterized protein</fullName>
    </submittedName>
</protein>
<evidence type="ECO:0000313" key="2">
    <source>
        <dbReference type="Proteomes" id="UP000515909"/>
    </source>
</evidence>
<organism evidence="1 2">
    <name type="scientific">Caproicibacter fermentans</name>
    <dbReference type="NCBI Taxonomy" id="2576756"/>
    <lineage>
        <taxon>Bacteria</taxon>
        <taxon>Bacillati</taxon>
        <taxon>Bacillota</taxon>
        <taxon>Clostridia</taxon>
        <taxon>Eubacteriales</taxon>
        <taxon>Acutalibacteraceae</taxon>
        <taxon>Caproicibacter</taxon>
    </lineage>
</organism>
<dbReference type="AlphaFoldDB" id="A0A7G8T9Y9"/>
<dbReference type="KEGG" id="cfem:HCR03_17560"/>
<name>A0A7G8T9Y9_9FIRM</name>
<dbReference type="Proteomes" id="UP000515909">
    <property type="component" value="Chromosome"/>
</dbReference>
<dbReference type="RefSeq" id="WP_187035652.1">
    <property type="nucleotide sequence ID" value="NZ_CP060286.1"/>
</dbReference>